<proteinExistence type="predicted"/>
<dbReference type="InterPro" id="IPR036097">
    <property type="entry name" value="HisK_dim/P_sf"/>
</dbReference>
<gene>
    <name evidence="8" type="ORF">DS421_19g648830</name>
</gene>
<sequence length="198" mass="22642">MSKDKDFTDVSLTFKYLLGYQRSVTNGKLQKKMNDEKKKITSNPTLKPVADFVHLLRKQKHLLVWSDFHVRDGIAIYIYKPYKRMKIDARRKAEASSNSQFLANMSHELRTPMAAIIGLLDILMSNDCLTNEQCATVTQIRKCSTALLRLLNNILDLSKVLLSICSMLTDPNSDDPLVPEITHMYKTDRAKYEATARS</sequence>
<dbReference type="PANTHER" id="PTHR43711">
    <property type="entry name" value="TWO-COMPONENT HISTIDINE KINASE"/>
    <property type="match status" value="1"/>
</dbReference>
<reference evidence="8 9" key="1">
    <citation type="submission" date="2020-01" db="EMBL/GenBank/DDBJ databases">
        <title>Genome sequence of Arachis hypogaea, cultivar Shitouqi.</title>
        <authorList>
            <person name="Zhuang W."/>
            <person name="Chen H."/>
            <person name="Varshney R."/>
            <person name="Wang D."/>
            <person name="Ming R."/>
        </authorList>
    </citation>
    <scope>NUCLEOTIDE SEQUENCE [LARGE SCALE GENOMIC DNA]</scope>
    <source>
        <tissue evidence="8">Young leaf</tissue>
    </source>
</reference>
<keyword evidence="5" id="KW-0902">Two-component regulatory system</keyword>
<dbReference type="PANTHER" id="PTHR43711:SF1">
    <property type="entry name" value="HISTIDINE KINASE 1"/>
    <property type="match status" value="1"/>
</dbReference>
<dbReference type="InterPro" id="IPR016135">
    <property type="entry name" value="UBQ-conjugating_enzyme/RWD"/>
</dbReference>
<comment type="catalytic activity">
    <reaction evidence="1">
        <text>ATP + protein L-histidine = ADP + protein N-phospho-L-histidine.</text>
        <dbReference type="EC" id="2.7.13.3"/>
    </reaction>
</comment>
<evidence type="ECO:0000313" key="8">
    <source>
        <dbReference type="EMBL" id="QHN76998.1"/>
    </source>
</evidence>
<evidence type="ECO:0000256" key="6">
    <source>
        <dbReference type="ARBA" id="ARBA00023170"/>
    </source>
</evidence>
<evidence type="ECO:0000256" key="5">
    <source>
        <dbReference type="ARBA" id="ARBA00023012"/>
    </source>
</evidence>
<keyword evidence="3" id="KW-0808">Transferase</keyword>
<evidence type="ECO:0000256" key="1">
    <source>
        <dbReference type="ARBA" id="ARBA00000085"/>
    </source>
</evidence>
<name>A0A6B9V9N2_ARAHY</name>
<dbReference type="AlphaFoldDB" id="A0A6B9V9N2"/>
<dbReference type="PROSITE" id="PS50127">
    <property type="entry name" value="UBC_2"/>
    <property type="match status" value="1"/>
</dbReference>
<dbReference type="Gene3D" id="1.10.287.130">
    <property type="match status" value="1"/>
</dbReference>
<dbReference type="Pfam" id="PF00512">
    <property type="entry name" value="HisKA"/>
    <property type="match status" value="1"/>
</dbReference>
<evidence type="ECO:0000259" key="7">
    <source>
        <dbReference type="PROSITE" id="PS50127"/>
    </source>
</evidence>
<organism evidence="8 9">
    <name type="scientific">Arachis hypogaea</name>
    <name type="common">Peanut</name>
    <dbReference type="NCBI Taxonomy" id="3818"/>
    <lineage>
        <taxon>Eukaryota</taxon>
        <taxon>Viridiplantae</taxon>
        <taxon>Streptophyta</taxon>
        <taxon>Embryophyta</taxon>
        <taxon>Tracheophyta</taxon>
        <taxon>Spermatophyta</taxon>
        <taxon>Magnoliopsida</taxon>
        <taxon>eudicotyledons</taxon>
        <taxon>Gunneridae</taxon>
        <taxon>Pentapetalae</taxon>
        <taxon>rosids</taxon>
        <taxon>fabids</taxon>
        <taxon>Fabales</taxon>
        <taxon>Fabaceae</taxon>
        <taxon>Papilionoideae</taxon>
        <taxon>50 kb inversion clade</taxon>
        <taxon>dalbergioids sensu lato</taxon>
        <taxon>Dalbergieae</taxon>
        <taxon>Pterocarpus clade</taxon>
        <taxon>Arachis</taxon>
    </lineage>
</organism>
<feature type="domain" description="UBC core" evidence="7">
    <location>
        <begin position="24"/>
        <end position="198"/>
    </location>
</feature>
<dbReference type="InterPro" id="IPR000608">
    <property type="entry name" value="UBC"/>
</dbReference>
<dbReference type="InterPro" id="IPR050736">
    <property type="entry name" value="Sensor_HK_Regulatory"/>
</dbReference>
<keyword evidence="4 8" id="KW-0418">Kinase</keyword>
<dbReference type="SMART" id="SM00388">
    <property type="entry name" value="HisKA"/>
    <property type="match status" value="1"/>
</dbReference>
<dbReference type="CDD" id="cd00082">
    <property type="entry name" value="HisKA"/>
    <property type="match status" value="1"/>
</dbReference>
<keyword evidence="6" id="KW-0675">Receptor</keyword>
<dbReference type="SUPFAM" id="SSF54495">
    <property type="entry name" value="UBC-like"/>
    <property type="match status" value="1"/>
</dbReference>
<dbReference type="GO" id="GO:0000155">
    <property type="term" value="F:phosphorelay sensor kinase activity"/>
    <property type="evidence" value="ECO:0007669"/>
    <property type="project" value="InterPro"/>
</dbReference>
<evidence type="ECO:0000256" key="3">
    <source>
        <dbReference type="ARBA" id="ARBA00022679"/>
    </source>
</evidence>
<dbReference type="SUPFAM" id="SSF47384">
    <property type="entry name" value="Homodimeric domain of signal transducing histidine kinase"/>
    <property type="match status" value="1"/>
</dbReference>
<protein>
    <recommendedName>
        <fullName evidence="2">histidine kinase</fullName>
        <ecNumber evidence="2">2.7.13.3</ecNumber>
    </recommendedName>
</protein>
<evidence type="ECO:0000313" key="9">
    <source>
        <dbReference type="Proteomes" id="UP000464620"/>
    </source>
</evidence>
<dbReference type="InterPro" id="IPR003661">
    <property type="entry name" value="HisK_dim/P_dom"/>
</dbReference>
<evidence type="ECO:0000256" key="4">
    <source>
        <dbReference type="ARBA" id="ARBA00022777"/>
    </source>
</evidence>
<evidence type="ECO:0000256" key="2">
    <source>
        <dbReference type="ARBA" id="ARBA00012438"/>
    </source>
</evidence>
<dbReference type="Proteomes" id="UP000464620">
    <property type="component" value="Chromosome B09"/>
</dbReference>
<accession>A0A6B9V9N2</accession>
<dbReference type="EMBL" id="CP031001">
    <property type="protein sequence ID" value="QHN76998.1"/>
    <property type="molecule type" value="Genomic_DNA"/>
</dbReference>
<dbReference type="EC" id="2.7.13.3" evidence="2"/>